<keyword evidence="1" id="KW-0456">Lyase</keyword>
<dbReference type="EMBL" id="CP021425">
    <property type="protein sequence ID" value="ARU56644.1"/>
    <property type="molecule type" value="Genomic_DNA"/>
</dbReference>
<protein>
    <submittedName>
        <fullName evidence="2">3-hydroxydecanoyl-(Acyl carrier protein) dehydratase</fullName>
    </submittedName>
</protein>
<dbReference type="AlphaFoldDB" id="A0A1Y0IB50"/>
<organism evidence="2 3">
    <name type="scientific">Oleiphilus messinensis</name>
    <dbReference type="NCBI Taxonomy" id="141451"/>
    <lineage>
        <taxon>Bacteria</taxon>
        <taxon>Pseudomonadati</taxon>
        <taxon>Pseudomonadota</taxon>
        <taxon>Gammaproteobacteria</taxon>
        <taxon>Oceanospirillales</taxon>
        <taxon>Oleiphilaceae</taxon>
        <taxon>Oleiphilus</taxon>
    </lineage>
</organism>
<dbReference type="SUPFAM" id="SSF54637">
    <property type="entry name" value="Thioesterase/thiol ester dehydrase-isomerase"/>
    <property type="match status" value="1"/>
</dbReference>
<dbReference type="KEGG" id="ome:OLMES_2594"/>
<dbReference type="Gene3D" id="3.10.129.10">
    <property type="entry name" value="Hotdog Thioesterase"/>
    <property type="match status" value="1"/>
</dbReference>
<evidence type="ECO:0000256" key="1">
    <source>
        <dbReference type="ARBA" id="ARBA00023239"/>
    </source>
</evidence>
<dbReference type="InterPro" id="IPR029069">
    <property type="entry name" value="HotDog_dom_sf"/>
</dbReference>
<evidence type="ECO:0000313" key="3">
    <source>
        <dbReference type="Proteomes" id="UP000196027"/>
    </source>
</evidence>
<dbReference type="GO" id="GO:0006633">
    <property type="term" value="P:fatty acid biosynthetic process"/>
    <property type="evidence" value="ECO:0007669"/>
    <property type="project" value="UniProtKB-UniPathway"/>
</dbReference>
<gene>
    <name evidence="2" type="primary">fabA2</name>
    <name evidence="2" type="ORF">OLMES_2594</name>
</gene>
<dbReference type="Pfam" id="PF07977">
    <property type="entry name" value="FabA"/>
    <property type="match status" value="1"/>
</dbReference>
<evidence type="ECO:0000313" key="2">
    <source>
        <dbReference type="EMBL" id="ARU56644.1"/>
    </source>
</evidence>
<dbReference type="NCBIfam" id="NF003509">
    <property type="entry name" value="PRK05174.1"/>
    <property type="match status" value="1"/>
</dbReference>
<dbReference type="OrthoDB" id="9786735at2"/>
<dbReference type="Proteomes" id="UP000196027">
    <property type="component" value="Chromosome"/>
</dbReference>
<keyword evidence="3" id="KW-1185">Reference proteome</keyword>
<accession>A0A1Y0IB50</accession>
<dbReference type="PANTHER" id="PTHR30272">
    <property type="entry name" value="3-HYDROXYACYL-[ACYL-CARRIER-PROTEIN] DEHYDRATASE"/>
    <property type="match status" value="1"/>
</dbReference>
<reference evidence="2 3" key="1">
    <citation type="submission" date="2017-05" db="EMBL/GenBank/DDBJ databases">
        <title>Genomic insights into alkan degradation activity of Oleiphilus messinensis.</title>
        <authorList>
            <person name="Kozyavkin S.A."/>
            <person name="Slesarev A.I."/>
            <person name="Golyshin P.N."/>
            <person name="Korzhenkov A."/>
            <person name="Golyshina O.N."/>
            <person name="Toshchakov S.V."/>
        </authorList>
    </citation>
    <scope>NUCLEOTIDE SEQUENCE [LARGE SCALE GENOMIC DNA]</scope>
    <source>
        <strain evidence="2 3">ME102</strain>
    </source>
</reference>
<dbReference type="PANTHER" id="PTHR30272:SF8">
    <property type="entry name" value="3-HYDROXYDECANOYL-[ACYL-CARRIER-PROTEIN] DEHYDRATASE"/>
    <property type="match status" value="1"/>
</dbReference>
<name>A0A1Y0IB50_9GAMM</name>
<dbReference type="UniPathway" id="UPA00094"/>
<dbReference type="GO" id="GO:0016829">
    <property type="term" value="F:lyase activity"/>
    <property type="evidence" value="ECO:0007669"/>
    <property type="project" value="UniProtKB-KW"/>
</dbReference>
<proteinExistence type="predicted"/>
<dbReference type="InterPro" id="IPR013114">
    <property type="entry name" value="FabA_FabZ"/>
</dbReference>
<dbReference type="RefSeq" id="WP_087461610.1">
    <property type="nucleotide sequence ID" value="NZ_CP021425.1"/>
</dbReference>
<sequence>MQLKSTFNEQDLQAYRVADPDTARLPAGQMNMIDCVTHIHNEGGRYGQGEIKAEYKITPDKWFFDCHFPGDPVMPGCLGLDALWQLSGFYLSWAGYRGRGRALGCGSVKFSGEILPETGVVSYQVDVRRTLKKGMTMIVSDGYVYADGVQIYAAEKLRVALLPRNEGMQS</sequence>